<protein>
    <submittedName>
        <fullName evidence="1">Uncharacterized protein</fullName>
    </submittedName>
</protein>
<evidence type="ECO:0000313" key="2">
    <source>
        <dbReference type="Proteomes" id="UP000830768"/>
    </source>
</evidence>
<accession>A0ACD3ZPY3</accession>
<dbReference type="Proteomes" id="UP000830768">
    <property type="component" value="Chromosome 12"/>
</dbReference>
<evidence type="ECO:0000313" key="1">
    <source>
        <dbReference type="EMBL" id="UPL03142.1"/>
    </source>
</evidence>
<proteinExistence type="predicted"/>
<keyword evidence="2" id="KW-1185">Reference proteome</keyword>
<sequence>MAEKNGHLGTEPKRRRAPHKKVRTGCVTCKIRRVRCDEGKPDCHRCVSTGRKCDGYAPASGSTKRDTEDSHPAADSRLVLPPKNLEEIRSYRFFMEVTAPAIATTFDSEFWRLELPRICQSDPAIWHAAVSFGCVHESYLSASPDQHAKSTFAVQQFNASVKCLTAPTYTDRWRALVVSAIFTCVCHFEGLQDQARIHLRAGYKLLQEIQQEEDARLNRKSRSNSSSESATSISPISLSSISSILTGFQISDQALSRGGISDMSMLVSRHDSFTEWRTYTAPSKTPYLTMENLTRASRASESLLNGLVLFMQRHANQIKDIFLGTGDVGLMESVALKQEPEVRCFAEISRAIQSFQNEVDVREAEASDYLADTWVNRALLALKLYQGTSRFILLKDPDEPDLLKRHEGLPAAGMRLVELAEEILNLGGESHGKPLVPSPPTSTPLFILAHSGLTQEIRRRAIKLLKRPKMVGIWDTVLSARIAEAIMEREKSAAYEEHLRRVEEGSLALEMMERDADSPVEPLHRIFNMTLVMEGRRRARLSLRTWQDWIRGQAGEQRVIEW</sequence>
<gene>
    <name evidence="1" type="ORF">LCI18_014076</name>
</gene>
<reference evidence="1" key="1">
    <citation type="submission" date="2021-11" db="EMBL/GenBank/DDBJ databases">
        <title>Fusarium solani-melongenae Genome sequencing and assembly.</title>
        <authorList>
            <person name="Xie S."/>
            <person name="Huang L."/>
            <person name="Zhang X."/>
        </authorList>
    </citation>
    <scope>NUCLEOTIDE SEQUENCE</scope>
    <source>
        <strain evidence="1">CRI 24-3</strain>
    </source>
</reference>
<dbReference type="EMBL" id="CP090040">
    <property type="protein sequence ID" value="UPL03142.1"/>
    <property type="molecule type" value="Genomic_DNA"/>
</dbReference>
<name>A0ACD3ZPY3_FUSSC</name>
<organism evidence="1 2">
    <name type="scientific">Fusarium solani subsp. cucurbitae</name>
    <name type="common">Neocosmosporum cucurbitae</name>
    <dbReference type="NCBI Taxonomy" id="2747967"/>
    <lineage>
        <taxon>Eukaryota</taxon>
        <taxon>Fungi</taxon>
        <taxon>Dikarya</taxon>
        <taxon>Ascomycota</taxon>
        <taxon>Pezizomycotina</taxon>
        <taxon>Sordariomycetes</taxon>
        <taxon>Hypocreomycetidae</taxon>
        <taxon>Hypocreales</taxon>
        <taxon>Nectriaceae</taxon>
        <taxon>Fusarium</taxon>
        <taxon>Fusarium solani species complex</taxon>
    </lineage>
</organism>